<dbReference type="GeneID" id="9948741"/>
<dbReference type="GO" id="GO:0003676">
    <property type="term" value="F:nucleic acid binding"/>
    <property type="evidence" value="ECO:0007669"/>
    <property type="project" value="InterPro"/>
</dbReference>
<proteinExistence type="predicted"/>
<dbReference type="InParanoid" id="A0A1S0TN99"/>
<accession>A0A1S0TN99</accession>
<feature type="domain" description="DEAD/DEAH-box helicase" evidence="1">
    <location>
        <begin position="10"/>
        <end position="83"/>
    </location>
</feature>
<gene>
    <name evidence="2" type="ORF">LOAG_11289</name>
</gene>
<dbReference type="SUPFAM" id="SSF52540">
    <property type="entry name" value="P-loop containing nucleoside triphosphate hydrolases"/>
    <property type="match status" value="1"/>
</dbReference>
<dbReference type="RefSeq" id="XP_003146858.1">
    <property type="nucleotide sequence ID" value="XM_003146810.1"/>
</dbReference>
<dbReference type="KEGG" id="loa:LOAG_11289"/>
<name>A0A1S0TN99_LOALO</name>
<dbReference type="InterPro" id="IPR027417">
    <property type="entry name" value="P-loop_NTPase"/>
</dbReference>
<dbReference type="Gene3D" id="3.40.50.300">
    <property type="entry name" value="P-loop containing nucleotide triphosphate hydrolases"/>
    <property type="match status" value="1"/>
</dbReference>
<dbReference type="Pfam" id="PF00270">
    <property type="entry name" value="DEAD"/>
    <property type="match status" value="1"/>
</dbReference>
<reference evidence="2" key="1">
    <citation type="submission" date="2012-04" db="EMBL/GenBank/DDBJ databases">
        <title>The Genome Sequence of Loa loa.</title>
        <authorList>
            <consortium name="The Broad Institute Genome Sequencing Platform"/>
            <consortium name="Broad Institute Genome Sequencing Center for Infectious Disease"/>
            <person name="Nutman T.B."/>
            <person name="Fink D.L."/>
            <person name="Russ C."/>
            <person name="Young S."/>
            <person name="Zeng Q."/>
            <person name="Gargeya S."/>
            <person name="Alvarado L."/>
            <person name="Berlin A."/>
            <person name="Chapman S.B."/>
            <person name="Chen Z."/>
            <person name="Freedman E."/>
            <person name="Gellesch M."/>
            <person name="Goldberg J."/>
            <person name="Griggs A."/>
            <person name="Gujja S."/>
            <person name="Heilman E.R."/>
            <person name="Heiman D."/>
            <person name="Howarth C."/>
            <person name="Mehta T."/>
            <person name="Neiman D."/>
            <person name="Pearson M."/>
            <person name="Roberts A."/>
            <person name="Saif S."/>
            <person name="Shea T."/>
            <person name="Shenoy N."/>
            <person name="Sisk P."/>
            <person name="Stolte C."/>
            <person name="Sykes S."/>
            <person name="White J."/>
            <person name="Yandava C."/>
            <person name="Haas B."/>
            <person name="Henn M.R."/>
            <person name="Nusbaum C."/>
            <person name="Birren B."/>
        </authorList>
    </citation>
    <scope>NUCLEOTIDE SEQUENCE [LARGE SCALE GENOMIC DNA]</scope>
</reference>
<dbReference type="OrthoDB" id="10505442at2759"/>
<organism evidence="2">
    <name type="scientific">Loa loa</name>
    <name type="common">Eye worm</name>
    <name type="synonym">Filaria loa</name>
    <dbReference type="NCBI Taxonomy" id="7209"/>
    <lineage>
        <taxon>Eukaryota</taxon>
        <taxon>Metazoa</taxon>
        <taxon>Ecdysozoa</taxon>
        <taxon>Nematoda</taxon>
        <taxon>Chromadorea</taxon>
        <taxon>Rhabditida</taxon>
        <taxon>Spirurina</taxon>
        <taxon>Spiruromorpha</taxon>
        <taxon>Filarioidea</taxon>
        <taxon>Onchocercidae</taxon>
        <taxon>Loa</taxon>
    </lineage>
</organism>
<dbReference type="InterPro" id="IPR011545">
    <property type="entry name" value="DEAD/DEAH_box_helicase_dom"/>
</dbReference>
<dbReference type="GO" id="GO:0005524">
    <property type="term" value="F:ATP binding"/>
    <property type="evidence" value="ECO:0007669"/>
    <property type="project" value="InterPro"/>
</dbReference>
<dbReference type="CTD" id="9948741"/>
<dbReference type="AlphaFoldDB" id="A0A1S0TN99"/>
<evidence type="ECO:0000259" key="1">
    <source>
        <dbReference type="Pfam" id="PF00270"/>
    </source>
</evidence>
<dbReference type="EMBL" id="JH712199">
    <property type="protein sequence ID" value="EFO17213.1"/>
    <property type="molecule type" value="Genomic_DNA"/>
</dbReference>
<evidence type="ECO:0000313" key="2">
    <source>
        <dbReference type="EMBL" id="EFO17213.1"/>
    </source>
</evidence>
<sequence>MEIELRRQALACVEKNITEVQVVIVVLTRELAFKIARQLNEDAGEIRCLPCVNDRQFELQLNEMRKQHFAIVVGTLGRIDLFLYRNVLS</sequence>
<protein>
    <recommendedName>
        <fullName evidence="1">DEAD/DEAH-box helicase domain-containing protein</fullName>
    </recommendedName>
</protein>